<dbReference type="PANTHER" id="PTHR43181">
    <property type="entry name" value="2-C-METHYL-D-ERYTHRITOL 2,4-CYCLODIPHOSPHATE SYNTHASE, CHLOROPLASTIC"/>
    <property type="match status" value="1"/>
</dbReference>
<dbReference type="Pfam" id="PF02542">
    <property type="entry name" value="YgbB"/>
    <property type="match status" value="1"/>
</dbReference>
<dbReference type="Gene3D" id="3.30.1330.50">
    <property type="entry name" value="2-C-methyl-D-erythritol 2,4-cyclodiphosphate synthase"/>
    <property type="match status" value="1"/>
</dbReference>
<evidence type="ECO:0000313" key="12">
    <source>
        <dbReference type="EMBL" id="CAF3528079.1"/>
    </source>
</evidence>
<comment type="similarity">
    <text evidence="8">Belongs to the IspF family.</text>
</comment>
<dbReference type="GO" id="GO:0046872">
    <property type="term" value="F:metal ion binding"/>
    <property type="evidence" value="ECO:0007669"/>
    <property type="project" value="UniProtKB-KW"/>
</dbReference>
<dbReference type="InterPro" id="IPR003526">
    <property type="entry name" value="MECDP_synthase"/>
</dbReference>
<protein>
    <recommendedName>
        <fullName evidence="4 8">2-C-methyl-D-erythritol 2,4-cyclodiphosphate synthase</fullName>
        <ecNumber evidence="4 8">4.6.1.12</ecNumber>
    </recommendedName>
</protein>
<dbReference type="InterPro" id="IPR020555">
    <property type="entry name" value="MECDP_synthase_CS"/>
</dbReference>
<dbReference type="PROSITE" id="PS01350">
    <property type="entry name" value="ISPF"/>
    <property type="match status" value="1"/>
</dbReference>
<keyword evidence="14" id="KW-1185">Reference proteome</keyword>
<dbReference type="EC" id="4.6.1.12" evidence="4 8"/>
<dbReference type="GO" id="GO:0016114">
    <property type="term" value="P:terpenoid biosynthetic process"/>
    <property type="evidence" value="ECO:0007669"/>
    <property type="project" value="InterPro"/>
</dbReference>
<dbReference type="EMBL" id="CAJNOQ010000058">
    <property type="protein sequence ID" value="CAF0748853.1"/>
    <property type="molecule type" value="Genomic_DNA"/>
</dbReference>
<keyword evidence="7 8" id="KW-0456">Lyase</keyword>
<dbReference type="GO" id="GO:0019288">
    <property type="term" value="P:isopentenyl diphosphate biosynthetic process, methylerythritol 4-phosphate pathway"/>
    <property type="evidence" value="ECO:0007669"/>
    <property type="project" value="UniProtKB-UniPathway"/>
</dbReference>
<gene>
    <name evidence="10" type="ORF">GPM918_LOCUS706</name>
    <name evidence="11" type="ORF">OVA965_LOCUS23777</name>
    <name evidence="12" type="ORF">SRO942_LOCUS707</name>
    <name evidence="13" type="ORF">TMI583_LOCUS24499</name>
</gene>
<dbReference type="GO" id="GO:0008685">
    <property type="term" value="F:2-C-methyl-D-erythritol 2,4-cyclodiphosphate synthase activity"/>
    <property type="evidence" value="ECO:0007669"/>
    <property type="project" value="UniProtKB-EC"/>
</dbReference>
<evidence type="ECO:0000256" key="7">
    <source>
        <dbReference type="ARBA" id="ARBA00023239"/>
    </source>
</evidence>
<dbReference type="UniPathway" id="UPA00056">
    <property type="reaction ID" value="UER00095"/>
</dbReference>
<dbReference type="Proteomes" id="UP000682733">
    <property type="component" value="Unassembled WGS sequence"/>
</dbReference>
<evidence type="ECO:0000256" key="6">
    <source>
        <dbReference type="ARBA" id="ARBA00023229"/>
    </source>
</evidence>
<name>A0A813P854_9BILA</name>
<evidence type="ECO:0000256" key="8">
    <source>
        <dbReference type="RuleBase" id="RU004395"/>
    </source>
</evidence>
<dbReference type="Proteomes" id="UP000677228">
    <property type="component" value="Unassembled WGS sequence"/>
</dbReference>
<dbReference type="Proteomes" id="UP000663829">
    <property type="component" value="Unassembled WGS sequence"/>
</dbReference>
<dbReference type="InterPro" id="IPR036571">
    <property type="entry name" value="MECDP_synthase_sf"/>
</dbReference>
<keyword evidence="6 8" id="KW-0414">Isoprene biosynthesis</keyword>
<keyword evidence="5" id="KW-0479">Metal-binding</keyword>
<evidence type="ECO:0000313" key="11">
    <source>
        <dbReference type="EMBL" id="CAF1196611.1"/>
    </source>
</evidence>
<comment type="catalytic activity">
    <reaction evidence="1 8">
        <text>4-CDP-2-C-methyl-D-erythritol 2-phosphate = 2-C-methyl-D-erythritol 2,4-cyclic diphosphate + CMP</text>
        <dbReference type="Rhea" id="RHEA:23864"/>
        <dbReference type="ChEBI" id="CHEBI:57919"/>
        <dbReference type="ChEBI" id="CHEBI:58483"/>
        <dbReference type="ChEBI" id="CHEBI:60377"/>
        <dbReference type="EC" id="4.6.1.12"/>
    </reaction>
</comment>
<organism evidence="10 14">
    <name type="scientific">Didymodactylos carnosus</name>
    <dbReference type="NCBI Taxonomy" id="1234261"/>
    <lineage>
        <taxon>Eukaryota</taxon>
        <taxon>Metazoa</taxon>
        <taxon>Spiralia</taxon>
        <taxon>Gnathifera</taxon>
        <taxon>Rotifera</taxon>
        <taxon>Eurotatoria</taxon>
        <taxon>Bdelloidea</taxon>
        <taxon>Philodinida</taxon>
        <taxon>Philodinidae</taxon>
        <taxon>Didymodactylos</taxon>
    </lineage>
</organism>
<dbReference type="PANTHER" id="PTHR43181:SF1">
    <property type="entry name" value="2-C-METHYL-D-ERYTHRITOL 2,4-CYCLODIPHOSPHATE SYNTHASE, CHLOROPLASTIC"/>
    <property type="match status" value="1"/>
</dbReference>
<comment type="caution">
    <text evidence="10">The sequence shown here is derived from an EMBL/GenBank/DDBJ whole genome shotgun (WGS) entry which is preliminary data.</text>
</comment>
<dbReference type="Proteomes" id="UP000681722">
    <property type="component" value="Unassembled WGS sequence"/>
</dbReference>
<evidence type="ECO:0000313" key="14">
    <source>
        <dbReference type="Proteomes" id="UP000663829"/>
    </source>
</evidence>
<dbReference type="EMBL" id="CAJOBA010035576">
    <property type="protein sequence ID" value="CAF4006874.1"/>
    <property type="molecule type" value="Genomic_DNA"/>
</dbReference>
<evidence type="ECO:0000313" key="10">
    <source>
        <dbReference type="EMBL" id="CAF0748853.1"/>
    </source>
</evidence>
<dbReference type="OrthoDB" id="10003236at2759"/>
<evidence type="ECO:0000256" key="1">
    <source>
        <dbReference type="ARBA" id="ARBA00000200"/>
    </source>
</evidence>
<evidence type="ECO:0000259" key="9">
    <source>
        <dbReference type="Pfam" id="PF02542"/>
    </source>
</evidence>
<dbReference type="HAMAP" id="MF_00107">
    <property type="entry name" value="IspF"/>
    <property type="match status" value="1"/>
</dbReference>
<dbReference type="NCBIfam" id="TIGR00151">
    <property type="entry name" value="ispF"/>
    <property type="match status" value="1"/>
</dbReference>
<evidence type="ECO:0000256" key="2">
    <source>
        <dbReference type="ARBA" id="ARBA00001968"/>
    </source>
</evidence>
<feature type="domain" description="2-C-methyl-D-erythritol 2,4-cyclodiphosphate synthase" evidence="9">
    <location>
        <begin position="7"/>
        <end position="164"/>
    </location>
</feature>
<comment type="pathway">
    <text evidence="3">Isoprenoid biosynthesis; isopentenyl diphosphate biosynthesis via DXP pathway; isopentenyl diphosphate from 1-deoxy-D-xylulose 5-phosphate: step 4/6.</text>
</comment>
<dbReference type="CDD" id="cd00554">
    <property type="entry name" value="MECDP_synthase"/>
    <property type="match status" value="1"/>
</dbReference>
<comment type="cofactor">
    <cofactor evidence="2">
        <name>a divalent metal cation</name>
        <dbReference type="ChEBI" id="CHEBI:60240"/>
    </cofactor>
</comment>
<dbReference type="EMBL" id="CAJOBC010000058">
    <property type="protein sequence ID" value="CAF3528079.1"/>
    <property type="molecule type" value="Genomic_DNA"/>
</dbReference>
<reference evidence="10" key="1">
    <citation type="submission" date="2021-02" db="EMBL/GenBank/DDBJ databases">
        <authorList>
            <person name="Nowell W R."/>
        </authorList>
    </citation>
    <scope>NUCLEOTIDE SEQUENCE</scope>
</reference>
<evidence type="ECO:0000313" key="13">
    <source>
        <dbReference type="EMBL" id="CAF4006874.1"/>
    </source>
</evidence>
<evidence type="ECO:0000256" key="4">
    <source>
        <dbReference type="ARBA" id="ARBA00012579"/>
    </source>
</evidence>
<dbReference type="AlphaFoldDB" id="A0A813P854"/>
<dbReference type="EMBL" id="CAJNOK010014046">
    <property type="protein sequence ID" value="CAF1196611.1"/>
    <property type="molecule type" value="Genomic_DNA"/>
</dbReference>
<sequence length="166" mass="18243">MSTRQTRVGIGFDAHRFIPHQNNNKNTISLCGVQVNSIYAVEAHSDGDVALHALVDAMLGSIAAGDIGQHFPPSDPKWKNVESTIFVSYALDLIKQKNGELNNIDIVIIAEKPYILPYRALMQQRLSELLNLDLDRVSIKATTTEKMGFTGREEGIAAQAIISVLI</sequence>
<dbReference type="SUPFAM" id="SSF69765">
    <property type="entry name" value="IpsF-like"/>
    <property type="match status" value="1"/>
</dbReference>
<evidence type="ECO:0000256" key="3">
    <source>
        <dbReference type="ARBA" id="ARBA00004709"/>
    </source>
</evidence>
<proteinExistence type="inferred from homology"/>
<accession>A0A813P854</accession>
<evidence type="ECO:0000256" key="5">
    <source>
        <dbReference type="ARBA" id="ARBA00022723"/>
    </source>
</evidence>